<dbReference type="InterPro" id="IPR035490">
    <property type="entry name" value="GlmS/FrlB_SIS"/>
</dbReference>
<dbReference type="EMBL" id="CP025704">
    <property type="protein sequence ID" value="AUO00239.1"/>
    <property type="molecule type" value="Genomic_DNA"/>
</dbReference>
<keyword evidence="4" id="KW-1185">Reference proteome</keyword>
<dbReference type="InterPro" id="IPR035466">
    <property type="entry name" value="GlmS/AgaS_SIS"/>
</dbReference>
<dbReference type="CDD" id="cd05008">
    <property type="entry name" value="SIS_GlmS_GlmD_1"/>
    <property type="match status" value="1"/>
</dbReference>
<feature type="domain" description="SIS" evidence="2">
    <location>
        <begin position="190"/>
        <end position="326"/>
    </location>
</feature>
<dbReference type="Gene3D" id="3.40.50.10490">
    <property type="entry name" value="Glucose-6-phosphate isomerase like protein, domain 1"/>
    <property type="match status" value="2"/>
</dbReference>
<evidence type="ECO:0000313" key="3">
    <source>
        <dbReference type="EMBL" id="AUO00239.1"/>
    </source>
</evidence>
<reference evidence="3 4" key="1">
    <citation type="submission" date="2018-01" db="EMBL/GenBank/DDBJ databases">
        <title>Complete genome sequence of Bacteriovorax stolpii DSM12778.</title>
        <authorList>
            <person name="Tang B."/>
            <person name="Chang J."/>
        </authorList>
    </citation>
    <scope>NUCLEOTIDE SEQUENCE [LARGE SCALE GENOMIC DNA]</scope>
    <source>
        <strain evidence="3 4">DSM 12778</strain>
    </source>
</reference>
<evidence type="ECO:0000256" key="1">
    <source>
        <dbReference type="ARBA" id="ARBA00022737"/>
    </source>
</evidence>
<accession>A0A2K9NXJ0</accession>
<evidence type="ECO:0000313" key="4">
    <source>
        <dbReference type="Proteomes" id="UP000235584"/>
    </source>
</evidence>
<organism evidence="3 4">
    <name type="scientific">Bacteriovorax stolpii</name>
    <name type="common">Bdellovibrio stolpii</name>
    <dbReference type="NCBI Taxonomy" id="960"/>
    <lineage>
        <taxon>Bacteria</taxon>
        <taxon>Pseudomonadati</taxon>
        <taxon>Bdellovibrionota</taxon>
        <taxon>Bacteriovoracia</taxon>
        <taxon>Bacteriovoracales</taxon>
        <taxon>Bacteriovoracaceae</taxon>
        <taxon>Bacteriovorax</taxon>
    </lineage>
</organism>
<gene>
    <name evidence="3" type="ORF">C0V70_17330</name>
</gene>
<dbReference type="KEGG" id="bsto:C0V70_17330"/>
<feature type="domain" description="SIS" evidence="2">
    <location>
        <begin position="26"/>
        <end position="177"/>
    </location>
</feature>
<name>A0A2K9NXJ0_BACTC</name>
<dbReference type="CDD" id="cd05009">
    <property type="entry name" value="SIS_GlmS_GlmD_2"/>
    <property type="match status" value="1"/>
</dbReference>
<dbReference type="GO" id="GO:1901135">
    <property type="term" value="P:carbohydrate derivative metabolic process"/>
    <property type="evidence" value="ECO:0007669"/>
    <property type="project" value="InterPro"/>
</dbReference>
<dbReference type="PROSITE" id="PS51464">
    <property type="entry name" value="SIS"/>
    <property type="match status" value="2"/>
</dbReference>
<dbReference type="InterPro" id="IPR046348">
    <property type="entry name" value="SIS_dom_sf"/>
</dbReference>
<dbReference type="SUPFAM" id="SSF53697">
    <property type="entry name" value="SIS domain"/>
    <property type="match status" value="1"/>
</dbReference>
<dbReference type="AlphaFoldDB" id="A0A2K9NXJ0"/>
<sequence>MRTEALEAAAVVERQFKENTGLLNHITEELRRLDPYSIVSIARGSSDHAAQYLNYLAMAKLGKLPTSLSMSILTLYQTQLDVSKSVGIAISQSGQSPDVVNPLKYFSEHAPASVALVNDITSPLASSAKWTVPLHAGAEKSVAATKSFIASLSASAHLVASWKKDQDLLEGLKALPEDLKTAQACDWTSAIPALKDAKRIMVVGRGFGLSLALEASLKFKETCSIQAEAFSAAEIKHGPQALIEHGYPLIVFANRGPALHSMLDLAADMKARGANVILAAPSFVKEKSLTIHSVKSEDLDILSAAQSFYLMIEELSRSLGLNPDEPRHLSKVTKTN</sequence>
<proteinExistence type="predicted"/>
<dbReference type="PANTHER" id="PTHR10937">
    <property type="entry name" value="GLUCOSAMINE--FRUCTOSE-6-PHOSPHATE AMINOTRANSFERASE, ISOMERIZING"/>
    <property type="match status" value="1"/>
</dbReference>
<evidence type="ECO:0000259" key="2">
    <source>
        <dbReference type="PROSITE" id="PS51464"/>
    </source>
</evidence>
<dbReference type="GO" id="GO:0097367">
    <property type="term" value="F:carbohydrate derivative binding"/>
    <property type="evidence" value="ECO:0007669"/>
    <property type="project" value="InterPro"/>
</dbReference>
<protein>
    <submittedName>
        <fullName evidence="3">Iron dicitrate transport regulator FecR</fullName>
    </submittedName>
</protein>
<dbReference type="PANTHER" id="PTHR10937:SF8">
    <property type="entry name" value="AMINOTRANSFERASE-RELATED"/>
    <property type="match status" value="1"/>
</dbReference>
<keyword evidence="1" id="KW-0677">Repeat</keyword>
<dbReference type="InterPro" id="IPR001347">
    <property type="entry name" value="SIS_dom"/>
</dbReference>
<dbReference type="Pfam" id="PF01380">
    <property type="entry name" value="SIS"/>
    <property type="match status" value="2"/>
</dbReference>
<dbReference type="Proteomes" id="UP000235584">
    <property type="component" value="Chromosome"/>
</dbReference>